<proteinExistence type="predicted"/>
<dbReference type="Gene3D" id="3.40.630.30">
    <property type="match status" value="1"/>
</dbReference>
<dbReference type="InterPro" id="IPR050276">
    <property type="entry name" value="MshD_Acetyltransferase"/>
</dbReference>
<evidence type="ECO:0000259" key="1">
    <source>
        <dbReference type="PROSITE" id="PS51186"/>
    </source>
</evidence>
<keyword evidence="3" id="KW-1185">Reference proteome</keyword>
<dbReference type="PRINTS" id="PR01754">
    <property type="entry name" value="SACTRNSFRASE"/>
</dbReference>
<dbReference type="InterPro" id="IPR008125">
    <property type="entry name" value="Streptothricin_AcTrfase"/>
</dbReference>
<dbReference type="InterPro" id="IPR016181">
    <property type="entry name" value="Acyl_CoA_acyltransferase"/>
</dbReference>
<evidence type="ECO:0000313" key="2">
    <source>
        <dbReference type="EMBL" id="GIO66432.1"/>
    </source>
</evidence>
<gene>
    <name evidence="2" type="primary">sat_1</name>
    <name evidence="2" type="ORF">J21TS3_12530</name>
</gene>
<organism evidence="2 3">
    <name type="scientific">Paenibacillus cookii</name>
    <dbReference type="NCBI Taxonomy" id="157839"/>
    <lineage>
        <taxon>Bacteria</taxon>
        <taxon>Bacillati</taxon>
        <taxon>Bacillota</taxon>
        <taxon>Bacilli</taxon>
        <taxon>Bacillales</taxon>
        <taxon>Paenibacillaceae</taxon>
        <taxon>Paenibacillus</taxon>
    </lineage>
</organism>
<comment type="caution">
    <text evidence="2">The sequence shown here is derived from an EMBL/GenBank/DDBJ whole genome shotgun (WGS) entry which is preliminary data.</text>
</comment>
<dbReference type="PANTHER" id="PTHR43617:SF38">
    <property type="entry name" value="N-ACETYLTRANSFERASE DOMAIN-CONTAINING PROTEIN"/>
    <property type="match status" value="1"/>
</dbReference>
<accession>A0ABQ4LT27</accession>
<feature type="domain" description="N-acetyltransferase" evidence="1">
    <location>
        <begin position="4"/>
        <end position="184"/>
    </location>
</feature>
<sequence length="184" mass="21686">MENIIVRKMTKEDCRQRIDIDDRFTVDSILLLSLRDNRIEYTVQPVPSYEKSYEDEPFEDMAEPDGSMYIDHPDQAVFLAFVENQLAGQIVVKRNWNEYACIEDIKVDRKFRRHGVGTKLVEQAKRWAKASGMPGLMLETQNNNVRACKFYERCGFFIGGFDMQVYKGINKDTDEVAMYWYYIF</sequence>
<dbReference type="PROSITE" id="PS51186">
    <property type="entry name" value="GNAT"/>
    <property type="match status" value="1"/>
</dbReference>
<dbReference type="EMBL" id="BORW01000004">
    <property type="protein sequence ID" value="GIO66432.1"/>
    <property type="molecule type" value="Genomic_DNA"/>
</dbReference>
<reference evidence="2 3" key="1">
    <citation type="submission" date="2021-03" db="EMBL/GenBank/DDBJ databases">
        <title>Antimicrobial resistance genes in bacteria isolated from Japanese honey, and their potential for conferring macrolide and lincosamide resistance in the American foulbrood pathogen Paenibacillus larvae.</title>
        <authorList>
            <person name="Okamoto M."/>
            <person name="Kumagai M."/>
            <person name="Kanamori H."/>
            <person name="Takamatsu D."/>
        </authorList>
    </citation>
    <scope>NUCLEOTIDE SEQUENCE [LARGE SCALE GENOMIC DNA]</scope>
    <source>
        <strain evidence="2 3">J21TS3</strain>
    </source>
</reference>
<dbReference type="Pfam" id="PF00583">
    <property type="entry name" value="Acetyltransf_1"/>
    <property type="match status" value="1"/>
</dbReference>
<dbReference type="RefSeq" id="WP_036708214.1">
    <property type="nucleotide sequence ID" value="NZ_BORW01000004.1"/>
</dbReference>
<dbReference type="CDD" id="cd04301">
    <property type="entry name" value="NAT_SF"/>
    <property type="match status" value="1"/>
</dbReference>
<protein>
    <submittedName>
        <fullName evidence="2">Streptothricin acetyltransferase</fullName>
    </submittedName>
</protein>
<name>A0ABQ4LT27_9BACL</name>
<dbReference type="Proteomes" id="UP000680638">
    <property type="component" value="Unassembled WGS sequence"/>
</dbReference>
<dbReference type="PANTHER" id="PTHR43617">
    <property type="entry name" value="L-AMINO ACID N-ACETYLTRANSFERASE"/>
    <property type="match status" value="1"/>
</dbReference>
<dbReference type="SUPFAM" id="SSF55729">
    <property type="entry name" value="Acyl-CoA N-acyltransferases (Nat)"/>
    <property type="match status" value="1"/>
</dbReference>
<evidence type="ECO:0000313" key="3">
    <source>
        <dbReference type="Proteomes" id="UP000680638"/>
    </source>
</evidence>
<dbReference type="InterPro" id="IPR000182">
    <property type="entry name" value="GNAT_dom"/>
</dbReference>